<dbReference type="NCBIfam" id="NF006033">
    <property type="entry name" value="PRK08175.1"/>
    <property type="match status" value="1"/>
</dbReference>
<feature type="domain" description="Aminotransferase class I/classII large" evidence="5">
    <location>
        <begin position="32"/>
        <end position="371"/>
    </location>
</feature>
<dbReference type="Pfam" id="PF00155">
    <property type="entry name" value="Aminotran_1_2"/>
    <property type="match status" value="1"/>
</dbReference>
<organism evidence="6 7">
    <name type="scientific">Thioploca ingrica</name>
    <dbReference type="NCBI Taxonomy" id="40754"/>
    <lineage>
        <taxon>Bacteria</taxon>
        <taxon>Pseudomonadati</taxon>
        <taxon>Pseudomonadota</taxon>
        <taxon>Gammaproteobacteria</taxon>
        <taxon>Thiotrichales</taxon>
        <taxon>Thiotrichaceae</taxon>
        <taxon>Thioploca</taxon>
    </lineage>
</organism>
<dbReference type="InterPro" id="IPR050881">
    <property type="entry name" value="LL-DAP_aminotransferase"/>
</dbReference>
<comment type="cofactor">
    <cofactor evidence="1 4">
        <name>pyridoxal 5'-phosphate</name>
        <dbReference type="ChEBI" id="CHEBI:597326"/>
    </cofactor>
</comment>
<dbReference type="PROSITE" id="PS00105">
    <property type="entry name" value="AA_TRANSFER_CLASS_1"/>
    <property type="match status" value="1"/>
</dbReference>
<proteinExistence type="inferred from homology"/>
<dbReference type="HOGENOM" id="CLU_017584_4_5_6"/>
<dbReference type="Gene3D" id="3.40.640.10">
    <property type="entry name" value="Type I PLP-dependent aspartate aminotransferase-like (Major domain)"/>
    <property type="match status" value="1"/>
</dbReference>
<dbReference type="EMBL" id="AP014633">
    <property type="protein sequence ID" value="BAP57693.1"/>
    <property type="molecule type" value="Genomic_DNA"/>
</dbReference>
<evidence type="ECO:0000259" key="5">
    <source>
        <dbReference type="Pfam" id="PF00155"/>
    </source>
</evidence>
<evidence type="ECO:0000256" key="3">
    <source>
        <dbReference type="ARBA" id="ARBA00022679"/>
    </source>
</evidence>
<dbReference type="InterPro" id="IPR015422">
    <property type="entry name" value="PyrdxlP-dep_Trfase_small"/>
</dbReference>
<evidence type="ECO:0000313" key="7">
    <source>
        <dbReference type="Proteomes" id="UP000031623"/>
    </source>
</evidence>
<protein>
    <recommendedName>
        <fullName evidence="4">Aminotransferase</fullName>
        <ecNumber evidence="4">2.6.1.-</ecNumber>
    </recommendedName>
</protein>
<dbReference type="GO" id="GO:0008483">
    <property type="term" value="F:transaminase activity"/>
    <property type="evidence" value="ECO:0007669"/>
    <property type="project" value="UniProtKB-KW"/>
</dbReference>
<dbReference type="PANTHER" id="PTHR42832">
    <property type="entry name" value="AMINO ACID AMINOTRANSFERASE"/>
    <property type="match status" value="1"/>
</dbReference>
<dbReference type="PANTHER" id="PTHR42832:SF1">
    <property type="entry name" value="GLUTAMATE-PYRUVATE AMINOTRANSFERASE ALAC"/>
    <property type="match status" value="1"/>
</dbReference>
<dbReference type="InterPro" id="IPR015421">
    <property type="entry name" value="PyrdxlP-dep_Trfase_major"/>
</dbReference>
<keyword evidence="3 4" id="KW-0808">Transferase</keyword>
<reference evidence="6 7" key="1">
    <citation type="journal article" date="2014" name="ISME J.">
        <title>Ecophysiology of Thioploca ingrica as revealed by the complete genome sequence supplemented with proteomic evidence.</title>
        <authorList>
            <person name="Kojima H."/>
            <person name="Ogura Y."/>
            <person name="Yamamoto N."/>
            <person name="Togashi T."/>
            <person name="Mori H."/>
            <person name="Watanabe T."/>
            <person name="Nemoto F."/>
            <person name="Kurokawa K."/>
            <person name="Hayashi T."/>
            <person name="Fukui M."/>
        </authorList>
    </citation>
    <scope>NUCLEOTIDE SEQUENCE [LARGE SCALE GENOMIC DNA]</scope>
</reference>
<dbReference type="CDD" id="cd00609">
    <property type="entry name" value="AAT_like"/>
    <property type="match status" value="1"/>
</dbReference>
<keyword evidence="7" id="KW-1185">Reference proteome</keyword>
<name>A0A090AHB2_9GAMM</name>
<dbReference type="AlphaFoldDB" id="A0A090AHB2"/>
<dbReference type="STRING" id="40754.THII_3396"/>
<dbReference type="GO" id="GO:0030170">
    <property type="term" value="F:pyridoxal phosphate binding"/>
    <property type="evidence" value="ECO:0007669"/>
    <property type="project" value="InterPro"/>
</dbReference>
<accession>A0A090AHB2</accession>
<gene>
    <name evidence="6" type="ORF">THII_3396</name>
</gene>
<dbReference type="SUPFAM" id="SSF53383">
    <property type="entry name" value="PLP-dependent transferases"/>
    <property type="match status" value="1"/>
</dbReference>
<dbReference type="Proteomes" id="UP000031623">
    <property type="component" value="Chromosome"/>
</dbReference>
<evidence type="ECO:0000256" key="4">
    <source>
        <dbReference type="RuleBase" id="RU000481"/>
    </source>
</evidence>
<keyword evidence="2 4" id="KW-0032">Aminotransferase</keyword>
<dbReference type="EC" id="2.6.1.-" evidence="4"/>
<dbReference type="KEGG" id="tig:THII_3396"/>
<evidence type="ECO:0000256" key="2">
    <source>
        <dbReference type="ARBA" id="ARBA00022576"/>
    </source>
</evidence>
<dbReference type="InterPro" id="IPR015424">
    <property type="entry name" value="PyrdxlP-dep_Trfase"/>
</dbReference>
<sequence length="402" mass="45117">MKDEFPRISRLPPYVFSIVTELKKQARAKGEDIIDFGMGNPDQPTPKHIVDKLIEVAQRKDTHRYSASKGIPRLRRAITNWYARRYDVSLNPETEAIVTIGSKEGLSHLALATVGPGDSILVPNPAYPIHPYGFVIAGADIRHVPLVPGIDFFTELVKTITSSWPRPKMLVLNFPGNPTTQCVELEFFEQIVEIAKEHEIWILHDLAYADLVFDGYVAPSILQVPGAKDIAVEVFSMSKSYNMPGWRIGFMCGNPTLIAALARLKSYLDYGTFTPIQVASIAALEESQDCVREICEMYCQRRDVLCEGLNALGWTVEKPKATMFVWAPIPEPYKAMGSLEFCKKLLVEAKVAVSPGIGFGSYGDDHVRFALIENPHRTRQALRGIRDMFRKDKIEKPEIELP</sequence>
<dbReference type="InterPro" id="IPR004838">
    <property type="entry name" value="NHTrfase_class1_PyrdxlP-BS"/>
</dbReference>
<evidence type="ECO:0000313" key="6">
    <source>
        <dbReference type="EMBL" id="BAP57693.1"/>
    </source>
</evidence>
<evidence type="ECO:0000256" key="1">
    <source>
        <dbReference type="ARBA" id="ARBA00001933"/>
    </source>
</evidence>
<dbReference type="OrthoDB" id="9803354at2"/>
<comment type="similarity">
    <text evidence="4">Belongs to the class-I pyridoxal-phosphate-dependent aminotransferase family.</text>
</comment>
<dbReference type="Gene3D" id="3.90.1150.10">
    <property type="entry name" value="Aspartate Aminotransferase, domain 1"/>
    <property type="match status" value="1"/>
</dbReference>
<dbReference type="InterPro" id="IPR004839">
    <property type="entry name" value="Aminotransferase_I/II_large"/>
</dbReference>